<dbReference type="PROSITE" id="PS50297">
    <property type="entry name" value="ANK_REP_REGION"/>
    <property type="match status" value="4"/>
</dbReference>
<evidence type="ECO:0000256" key="3">
    <source>
        <dbReference type="ARBA" id="ARBA00022695"/>
    </source>
</evidence>
<evidence type="ECO:0000256" key="1">
    <source>
        <dbReference type="ARBA" id="ARBA00012020"/>
    </source>
</evidence>
<feature type="repeat" description="ANK" evidence="8">
    <location>
        <begin position="179"/>
        <end position="211"/>
    </location>
</feature>
<dbReference type="SUPFAM" id="SSF48403">
    <property type="entry name" value="Ankyrin repeat"/>
    <property type="match status" value="1"/>
</dbReference>
<comment type="similarity">
    <text evidence="6">Belongs to the ARTD/PARP family.</text>
</comment>
<dbReference type="EMBL" id="CANHGI010000004">
    <property type="protein sequence ID" value="CAI5447005.1"/>
    <property type="molecule type" value="Genomic_DNA"/>
</dbReference>
<organism evidence="10 11">
    <name type="scientific">Caenorhabditis angaria</name>
    <dbReference type="NCBI Taxonomy" id="860376"/>
    <lineage>
        <taxon>Eukaryota</taxon>
        <taxon>Metazoa</taxon>
        <taxon>Ecdysozoa</taxon>
        <taxon>Nematoda</taxon>
        <taxon>Chromadorea</taxon>
        <taxon>Rhabditida</taxon>
        <taxon>Rhabditina</taxon>
        <taxon>Rhabditomorpha</taxon>
        <taxon>Rhabditoidea</taxon>
        <taxon>Rhabditidae</taxon>
        <taxon>Peloderinae</taxon>
        <taxon>Caenorhabditis</taxon>
    </lineage>
</organism>
<comment type="catalytic activity">
    <reaction evidence="7">
        <text>NAD(+) + (ADP-D-ribosyl)n-acceptor = nicotinamide + (ADP-D-ribosyl)n+1-acceptor + H(+).</text>
        <dbReference type="EC" id="2.4.2.30"/>
    </reaction>
</comment>
<dbReference type="PANTHER" id="PTHR24171">
    <property type="entry name" value="ANKYRIN REPEAT DOMAIN-CONTAINING PROTEIN 39-RELATED"/>
    <property type="match status" value="1"/>
</dbReference>
<dbReference type="GO" id="GO:0003950">
    <property type="term" value="F:NAD+ poly-ADP-ribosyltransferase activity"/>
    <property type="evidence" value="ECO:0007669"/>
    <property type="project" value="UniProtKB-EC"/>
</dbReference>
<keyword evidence="3" id="KW-0548">Nucleotidyltransferase</keyword>
<dbReference type="Proteomes" id="UP001152747">
    <property type="component" value="Unassembled WGS sequence"/>
</dbReference>
<evidence type="ECO:0000256" key="6">
    <source>
        <dbReference type="ARBA" id="ARBA00024347"/>
    </source>
</evidence>
<accession>A0A9P1IL05</accession>
<dbReference type="AlphaFoldDB" id="A0A9P1IL05"/>
<dbReference type="EC" id="2.4.2.30" evidence="1"/>
<dbReference type="OrthoDB" id="539213at2759"/>
<dbReference type="SMART" id="SM00454">
    <property type="entry name" value="SAM"/>
    <property type="match status" value="1"/>
</dbReference>
<dbReference type="SMART" id="SM00248">
    <property type="entry name" value="ANK"/>
    <property type="match status" value="5"/>
</dbReference>
<feature type="repeat" description="ANK" evidence="8">
    <location>
        <begin position="79"/>
        <end position="111"/>
    </location>
</feature>
<evidence type="ECO:0000256" key="4">
    <source>
        <dbReference type="ARBA" id="ARBA00022737"/>
    </source>
</evidence>
<reference evidence="10" key="1">
    <citation type="submission" date="2022-11" db="EMBL/GenBank/DDBJ databases">
        <authorList>
            <person name="Kikuchi T."/>
        </authorList>
    </citation>
    <scope>NUCLEOTIDE SEQUENCE</scope>
    <source>
        <strain evidence="10">PS1010</strain>
    </source>
</reference>
<evidence type="ECO:0000256" key="5">
    <source>
        <dbReference type="ARBA" id="ARBA00023043"/>
    </source>
</evidence>
<gene>
    <name evidence="10" type="ORF">CAMP_LOCUS9642</name>
</gene>
<evidence type="ECO:0000256" key="7">
    <source>
        <dbReference type="ARBA" id="ARBA00033987"/>
    </source>
</evidence>
<dbReference type="Gene3D" id="1.10.150.50">
    <property type="entry name" value="Transcription Factor, Ets-1"/>
    <property type="match status" value="1"/>
</dbReference>
<comment type="caution">
    <text evidence="10">The sequence shown here is derived from an EMBL/GenBank/DDBJ whole genome shotgun (WGS) entry which is preliminary data.</text>
</comment>
<dbReference type="InterPro" id="IPR001660">
    <property type="entry name" value="SAM"/>
</dbReference>
<keyword evidence="5 8" id="KW-0040">ANK repeat</keyword>
<keyword evidence="4" id="KW-0677">Repeat</keyword>
<evidence type="ECO:0000259" key="9">
    <source>
        <dbReference type="SMART" id="SM00454"/>
    </source>
</evidence>
<dbReference type="InterPro" id="IPR013761">
    <property type="entry name" value="SAM/pointed_sf"/>
</dbReference>
<dbReference type="InterPro" id="IPR036770">
    <property type="entry name" value="Ankyrin_rpt-contain_sf"/>
</dbReference>
<dbReference type="PROSITE" id="PS50088">
    <property type="entry name" value="ANK_REPEAT"/>
    <property type="match status" value="4"/>
</dbReference>
<evidence type="ECO:0000256" key="2">
    <source>
        <dbReference type="ARBA" id="ARBA00022676"/>
    </source>
</evidence>
<keyword evidence="11" id="KW-1185">Reference proteome</keyword>
<dbReference type="PANTHER" id="PTHR24171:SF9">
    <property type="entry name" value="ANKYRIN REPEAT DOMAIN-CONTAINING PROTEIN 39"/>
    <property type="match status" value="1"/>
</dbReference>
<proteinExistence type="inferred from homology"/>
<name>A0A9P1IL05_9PELO</name>
<feature type="repeat" description="ANK" evidence="8">
    <location>
        <begin position="113"/>
        <end position="145"/>
    </location>
</feature>
<dbReference type="SUPFAM" id="SSF47769">
    <property type="entry name" value="SAM/Pointed domain"/>
    <property type="match status" value="1"/>
</dbReference>
<dbReference type="Pfam" id="PF00536">
    <property type="entry name" value="SAM_1"/>
    <property type="match status" value="1"/>
</dbReference>
<dbReference type="PRINTS" id="PR01415">
    <property type="entry name" value="ANKYRIN"/>
</dbReference>
<feature type="domain" description="SAM" evidence="9">
    <location>
        <begin position="244"/>
        <end position="309"/>
    </location>
</feature>
<dbReference type="Pfam" id="PF12796">
    <property type="entry name" value="Ank_2"/>
    <property type="match status" value="2"/>
</dbReference>
<feature type="repeat" description="ANK" evidence="8">
    <location>
        <begin position="146"/>
        <end position="178"/>
    </location>
</feature>
<dbReference type="InterPro" id="IPR002110">
    <property type="entry name" value="Ankyrin_rpt"/>
</dbReference>
<keyword evidence="3" id="KW-0808">Transferase</keyword>
<dbReference type="Gene3D" id="1.25.40.20">
    <property type="entry name" value="Ankyrin repeat-containing domain"/>
    <property type="match status" value="2"/>
</dbReference>
<protein>
    <recommendedName>
        <fullName evidence="1">NAD(+) ADP-ribosyltransferase</fullName>
        <ecNumber evidence="1">2.4.2.30</ecNumber>
    </recommendedName>
</protein>
<evidence type="ECO:0000256" key="8">
    <source>
        <dbReference type="PROSITE-ProRule" id="PRU00023"/>
    </source>
</evidence>
<dbReference type="GO" id="GO:0016779">
    <property type="term" value="F:nucleotidyltransferase activity"/>
    <property type="evidence" value="ECO:0007669"/>
    <property type="project" value="UniProtKB-KW"/>
</dbReference>
<keyword evidence="2" id="KW-0328">Glycosyltransferase</keyword>
<evidence type="ECO:0000313" key="10">
    <source>
        <dbReference type="EMBL" id="CAI5447005.1"/>
    </source>
</evidence>
<sequence length="391" mass="42783">MSTRVRFSQERPGVTYVPSTHNSQSTNLLADIRAKPMPQKHPDQKYQMDACTAASIGDESMLRELLRINANLIVAKNSAGWTPLLYAAYLGHQTVCAFLLDHGALVDEATNSRRQTPLMMAAACGNLNVVRMLLERGANVRLADFEKRQALHYAASCSQNVVVDVLLAAGADPNAQDATGTSPLHEAATTGHELTFLSLLEKGGSLSLKNDRSENCAALACDNPKILQIINESNREKEKFSSEFPAGGPENLTELLEEMDLVRYADQFKKESIDLRIFFELEEEDLKDMKIAFGPRKRMWDVIEKFRQTGIIRADNFGAAAGPSSGPVSPKAADSVTSTFKSIRDINQGTKKYAMEALEALGAGQTDKLRALLIGIIDSVEQITVKISSHA</sequence>
<evidence type="ECO:0000313" key="11">
    <source>
        <dbReference type="Proteomes" id="UP001152747"/>
    </source>
</evidence>